<dbReference type="AlphaFoldDB" id="A0A562RAG7"/>
<dbReference type="PANTHER" id="PTHR11079:SF179">
    <property type="entry name" value="TRNA(ADENINE(34)) DEAMINASE, CHLOROPLASTIC"/>
    <property type="match status" value="1"/>
</dbReference>
<dbReference type="Proteomes" id="UP000318307">
    <property type="component" value="Unassembled WGS sequence"/>
</dbReference>
<keyword evidence="2" id="KW-0862">Zinc</keyword>
<dbReference type="GO" id="GO:0016787">
    <property type="term" value="F:hydrolase activity"/>
    <property type="evidence" value="ECO:0007669"/>
    <property type="project" value="InterPro"/>
</dbReference>
<evidence type="ECO:0000259" key="3">
    <source>
        <dbReference type="PROSITE" id="PS51747"/>
    </source>
</evidence>
<dbReference type="Gene3D" id="3.40.140.10">
    <property type="entry name" value="Cytidine Deaminase, domain 2"/>
    <property type="match status" value="1"/>
</dbReference>
<proteinExistence type="predicted"/>
<evidence type="ECO:0000313" key="5">
    <source>
        <dbReference type="Proteomes" id="UP000318307"/>
    </source>
</evidence>
<protein>
    <submittedName>
        <fullName evidence="4">tRNA(Adenine34) deaminase</fullName>
    </submittedName>
</protein>
<feature type="domain" description="CMP/dCMP-type deaminase" evidence="3">
    <location>
        <begin position="2"/>
        <end position="113"/>
    </location>
</feature>
<dbReference type="PROSITE" id="PS00903">
    <property type="entry name" value="CYT_DCMP_DEAMINASES_1"/>
    <property type="match status" value="1"/>
</dbReference>
<gene>
    <name evidence="4" type="ORF">LZ24_02946</name>
</gene>
<dbReference type="EMBL" id="VLLC01000032">
    <property type="protein sequence ID" value="TWI66035.1"/>
    <property type="molecule type" value="Genomic_DNA"/>
</dbReference>
<name>A0A562RAG7_9BACT</name>
<dbReference type="InterPro" id="IPR016192">
    <property type="entry name" value="APOBEC/CMP_deaminase_Zn-bd"/>
</dbReference>
<dbReference type="GO" id="GO:0008270">
    <property type="term" value="F:zinc ion binding"/>
    <property type="evidence" value="ECO:0007669"/>
    <property type="project" value="InterPro"/>
</dbReference>
<organism evidence="4 5">
    <name type="scientific">Desulfobotulus alkaliphilus</name>
    <dbReference type="NCBI Taxonomy" id="622671"/>
    <lineage>
        <taxon>Bacteria</taxon>
        <taxon>Pseudomonadati</taxon>
        <taxon>Thermodesulfobacteriota</taxon>
        <taxon>Desulfobacteria</taxon>
        <taxon>Desulfobacterales</taxon>
        <taxon>Desulfobacteraceae</taxon>
        <taxon>Desulfobotulus</taxon>
    </lineage>
</organism>
<dbReference type="SUPFAM" id="SSF53927">
    <property type="entry name" value="Cytidine deaminase-like"/>
    <property type="match status" value="1"/>
</dbReference>
<evidence type="ECO:0000256" key="1">
    <source>
        <dbReference type="ARBA" id="ARBA00022723"/>
    </source>
</evidence>
<keyword evidence="5" id="KW-1185">Reference proteome</keyword>
<dbReference type="OrthoDB" id="9802676at2"/>
<comment type="caution">
    <text evidence="4">The sequence shown here is derived from an EMBL/GenBank/DDBJ whole genome shotgun (WGS) entry which is preliminary data.</text>
</comment>
<dbReference type="PANTHER" id="PTHR11079">
    <property type="entry name" value="CYTOSINE DEAMINASE FAMILY MEMBER"/>
    <property type="match status" value="1"/>
</dbReference>
<reference evidence="4 5" key="1">
    <citation type="submission" date="2019-07" db="EMBL/GenBank/DDBJ databases">
        <title>Genome sequencing of 100 strains of the haloalkaliphilic chemolithoautotrophic sulfur-oxidizing bacterium Thioalkalivibrio.</title>
        <authorList>
            <person name="Muyzer G."/>
        </authorList>
    </citation>
    <scope>NUCLEOTIDE SEQUENCE [LARGE SCALE GENOMIC DNA]</scope>
    <source>
        <strain evidence="4 5">ASO4-4</strain>
    </source>
</reference>
<evidence type="ECO:0000256" key="2">
    <source>
        <dbReference type="ARBA" id="ARBA00022833"/>
    </source>
</evidence>
<dbReference type="InterPro" id="IPR016193">
    <property type="entry name" value="Cytidine_deaminase-like"/>
</dbReference>
<evidence type="ECO:0000313" key="4">
    <source>
        <dbReference type="EMBL" id="TWI66035.1"/>
    </source>
</evidence>
<dbReference type="Pfam" id="PF00383">
    <property type="entry name" value="dCMP_cyt_deam_1"/>
    <property type="match status" value="1"/>
</dbReference>
<accession>A0A562RAG7</accession>
<dbReference type="RefSeq" id="WP_144686397.1">
    <property type="nucleotide sequence ID" value="NZ_VLLC01000032.1"/>
</dbReference>
<dbReference type="InterPro" id="IPR002125">
    <property type="entry name" value="CMP_dCMP_dom"/>
</dbReference>
<dbReference type="PROSITE" id="PS51747">
    <property type="entry name" value="CYT_DCMP_DEAMINASES_2"/>
    <property type="match status" value="1"/>
</dbReference>
<dbReference type="CDD" id="cd01285">
    <property type="entry name" value="nucleoside_deaminase"/>
    <property type="match status" value="1"/>
</dbReference>
<sequence length="184" mass="20307">MNKDHEFMGEALILAENALKEGEFPVGCVITLNGSIRVKSRRKASNGSLPSEITHAEILAIRELESLVPAAMRHKATLYATMEPCLMCYAAILLSGIGRVVWAYEDAMGGGTACDLSTLPPLYGERQPDIRPALRREESLALFMKFFRNPKNAYWKNSLLARYTLAGGRSLPEAVRPQIRGQGI</sequence>
<keyword evidence="1" id="KW-0479">Metal-binding</keyword>